<dbReference type="Proteomes" id="UP001183176">
    <property type="component" value="Unassembled WGS sequence"/>
</dbReference>
<dbReference type="PANTHER" id="PTHR43747:SF5">
    <property type="entry name" value="FAD-BINDING DOMAIN-CONTAINING PROTEIN"/>
    <property type="match status" value="1"/>
</dbReference>
<gene>
    <name evidence="5" type="ORF">RM423_17790</name>
</gene>
<sequence>MAILGSGLGGSMLACILARHGVSTLLLEGASHPRFAIGESLIPETGLRMRIVADKYGVPEIGWIGTFHQVRKHVSSNCGVKRSFGFMYHRPGEENRPEEINQFGTLAPPVGPDSHLFRQDTDAFLAALSTKYGATFRSQTRITAISFGEDEVELRADSGDTFRAKLLIDASGMRSMVSDQLGLRDEVPRFRTNTRAIYTHMTGIRSADLLLNPEAQRDLISPLGQSTMHHVFDGGWMWVIPFGNHRDATNPLTSVGLMLDRRKYPEPRGTPQEEFRRIISAYPTVARHFADADAARPWVRSGRIQYSSKHLLAPRLIQLPHAAAFIDPLYSSGMSVLIAAVDLIAEELLGAVAENDYATERFKFMEDVVNRGFDHYDTVVSGSFDSFADYDTWNAWNRNWVMGSLLGTFGPLSLLMRYHKTKDRLHLQQTTEPGRIGVLGSHLPGVIDMTRASRADMDAVIEGRLTHREASDRIFARFGAIDFLPPYMGFGDPKKTATATFTLLPGARHVLWYRRHGDAVFRDNCDFPLSTYALDSAGFMLGEARDAWRRSFSAVRDVFSADNGDWRHTAPALAAHPELATAVPALAAHHSGGAPLQSSPDLQDVSKGDRSEAE</sequence>
<dbReference type="Pfam" id="PF04820">
    <property type="entry name" value="Trp_halogenase"/>
    <property type="match status" value="1"/>
</dbReference>
<dbReference type="RefSeq" id="WP_311424388.1">
    <property type="nucleotide sequence ID" value="NZ_JAVREH010000032.1"/>
</dbReference>
<keyword evidence="2" id="KW-0503">Monooxygenase</keyword>
<dbReference type="InterPro" id="IPR050816">
    <property type="entry name" value="Flavin-dep_Halogenase_NPB"/>
</dbReference>
<dbReference type="EMBL" id="JAVREH010000032">
    <property type="protein sequence ID" value="MDT0263240.1"/>
    <property type="molecule type" value="Genomic_DNA"/>
</dbReference>
<reference evidence="6" key="1">
    <citation type="submission" date="2023-07" db="EMBL/GenBank/DDBJ databases">
        <title>30 novel species of actinomycetes from the DSMZ collection.</title>
        <authorList>
            <person name="Nouioui I."/>
        </authorList>
    </citation>
    <scope>NUCLEOTIDE SEQUENCE [LARGE SCALE GENOMIC DNA]</scope>
    <source>
        <strain evidence="6">DSM 44399</strain>
    </source>
</reference>
<feature type="compositionally biased region" description="Basic and acidic residues" evidence="4">
    <location>
        <begin position="604"/>
        <end position="614"/>
    </location>
</feature>
<proteinExistence type="inferred from homology"/>
<dbReference type="PANTHER" id="PTHR43747">
    <property type="entry name" value="FAD-BINDING PROTEIN"/>
    <property type="match status" value="1"/>
</dbReference>
<evidence type="ECO:0000313" key="6">
    <source>
        <dbReference type="Proteomes" id="UP001183176"/>
    </source>
</evidence>
<evidence type="ECO:0000256" key="4">
    <source>
        <dbReference type="SAM" id="MobiDB-lite"/>
    </source>
</evidence>
<accession>A0ABU2JE36</accession>
<evidence type="ECO:0000256" key="2">
    <source>
        <dbReference type="ARBA" id="ARBA00023033"/>
    </source>
</evidence>
<keyword evidence="6" id="KW-1185">Reference proteome</keyword>
<dbReference type="SUPFAM" id="SSF51905">
    <property type="entry name" value="FAD/NAD(P)-binding domain"/>
    <property type="match status" value="1"/>
</dbReference>
<evidence type="ECO:0000256" key="3">
    <source>
        <dbReference type="ARBA" id="ARBA00038396"/>
    </source>
</evidence>
<evidence type="ECO:0000313" key="5">
    <source>
        <dbReference type="EMBL" id="MDT0263240.1"/>
    </source>
</evidence>
<feature type="region of interest" description="Disordered" evidence="4">
    <location>
        <begin position="590"/>
        <end position="614"/>
    </location>
</feature>
<evidence type="ECO:0000256" key="1">
    <source>
        <dbReference type="ARBA" id="ARBA00023002"/>
    </source>
</evidence>
<name>A0ABU2JE36_9ACTN</name>
<organism evidence="5 6">
    <name type="scientific">Jatrophihabitans lederbergiae</name>
    <dbReference type="NCBI Taxonomy" id="3075547"/>
    <lineage>
        <taxon>Bacteria</taxon>
        <taxon>Bacillati</taxon>
        <taxon>Actinomycetota</taxon>
        <taxon>Actinomycetes</taxon>
        <taxon>Jatrophihabitantales</taxon>
        <taxon>Jatrophihabitantaceae</taxon>
        <taxon>Jatrophihabitans</taxon>
    </lineage>
</organism>
<comment type="similarity">
    <text evidence="3">Belongs to the flavin-dependent halogenase family. Bacterial tryptophan halogenase subfamily.</text>
</comment>
<keyword evidence="1" id="KW-0560">Oxidoreductase</keyword>
<dbReference type="InterPro" id="IPR006905">
    <property type="entry name" value="Flavin_halogenase"/>
</dbReference>
<dbReference type="InterPro" id="IPR036188">
    <property type="entry name" value="FAD/NAD-bd_sf"/>
</dbReference>
<comment type="caution">
    <text evidence="5">The sequence shown here is derived from an EMBL/GenBank/DDBJ whole genome shotgun (WGS) entry which is preliminary data.</text>
</comment>
<dbReference type="Gene3D" id="3.50.50.60">
    <property type="entry name" value="FAD/NAD(P)-binding domain"/>
    <property type="match status" value="1"/>
</dbReference>
<protein>
    <submittedName>
        <fullName evidence="5">Tryptophan 7-halogenase</fullName>
    </submittedName>
</protein>